<dbReference type="GO" id="GO:0005524">
    <property type="term" value="F:ATP binding"/>
    <property type="evidence" value="ECO:0007669"/>
    <property type="project" value="UniProtKB-UniRule"/>
</dbReference>
<accession>A0A1Y5EBW4</accession>
<dbReference type="PANTHER" id="PTHR42961">
    <property type="entry name" value="IRON-SULFUR PROTEIN NUBPL"/>
    <property type="match status" value="1"/>
</dbReference>
<keyword evidence="2 7" id="KW-0547">Nucleotide-binding</keyword>
<evidence type="ECO:0000313" key="9">
    <source>
        <dbReference type="Proteomes" id="UP000243053"/>
    </source>
</evidence>
<dbReference type="CDD" id="cd02037">
    <property type="entry name" value="Mrp_NBP35"/>
    <property type="match status" value="1"/>
</dbReference>
<dbReference type="Proteomes" id="UP000243053">
    <property type="component" value="Unassembled WGS sequence"/>
</dbReference>
<dbReference type="InterPro" id="IPR000808">
    <property type="entry name" value="Mrp-like_CS"/>
</dbReference>
<evidence type="ECO:0000256" key="1">
    <source>
        <dbReference type="ARBA" id="ARBA00022723"/>
    </source>
</evidence>
<dbReference type="GO" id="GO:0046872">
    <property type="term" value="F:metal ion binding"/>
    <property type="evidence" value="ECO:0007669"/>
    <property type="project" value="UniProtKB-KW"/>
</dbReference>
<keyword evidence="4 7" id="KW-0408">Iron</keyword>
<dbReference type="PANTHER" id="PTHR42961:SF2">
    <property type="entry name" value="IRON-SULFUR PROTEIN NUBPL"/>
    <property type="match status" value="1"/>
</dbReference>
<organism evidence="8 9">
    <name type="scientific">Colwellia psychrerythraea</name>
    <name type="common">Vibrio psychroerythus</name>
    <dbReference type="NCBI Taxonomy" id="28229"/>
    <lineage>
        <taxon>Bacteria</taxon>
        <taxon>Pseudomonadati</taxon>
        <taxon>Pseudomonadota</taxon>
        <taxon>Gammaproteobacteria</taxon>
        <taxon>Alteromonadales</taxon>
        <taxon>Colwelliaceae</taxon>
        <taxon>Colwellia</taxon>
    </lineage>
</organism>
<comment type="function">
    <text evidence="7">Binds and transfers iron-sulfur (Fe-S) clusters to target apoproteins. Can hydrolyze ATP.</text>
</comment>
<dbReference type="PROSITE" id="PS01215">
    <property type="entry name" value="MRP"/>
    <property type="match status" value="1"/>
</dbReference>
<evidence type="ECO:0000256" key="3">
    <source>
        <dbReference type="ARBA" id="ARBA00022840"/>
    </source>
</evidence>
<gene>
    <name evidence="8" type="ORF">A9Q75_13250</name>
</gene>
<dbReference type="GO" id="GO:0051539">
    <property type="term" value="F:4 iron, 4 sulfur cluster binding"/>
    <property type="evidence" value="ECO:0007669"/>
    <property type="project" value="TreeGrafter"/>
</dbReference>
<dbReference type="EMBL" id="MAAF01000078">
    <property type="protein sequence ID" value="OUR78694.1"/>
    <property type="molecule type" value="Genomic_DNA"/>
</dbReference>
<dbReference type="GO" id="GO:0016887">
    <property type="term" value="F:ATP hydrolysis activity"/>
    <property type="evidence" value="ECO:0007669"/>
    <property type="project" value="UniProtKB-UniRule"/>
</dbReference>
<dbReference type="FunFam" id="3.40.50.300:FF:000418">
    <property type="entry name" value="Iron-sulfur cluster carrier protein"/>
    <property type="match status" value="1"/>
</dbReference>
<comment type="similarity">
    <text evidence="6 7">Belongs to the Mrp/NBP35 ATP-binding proteins family.</text>
</comment>
<dbReference type="GO" id="GO:0016226">
    <property type="term" value="P:iron-sulfur cluster assembly"/>
    <property type="evidence" value="ECO:0007669"/>
    <property type="project" value="InterPro"/>
</dbReference>
<evidence type="ECO:0000256" key="7">
    <source>
        <dbReference type="HAMAP-Rule" id="MF_02040"/>
    </source>
</evidence>
<evidence type="ECO:0000256" key="6">
    <source>
        <dbReference type="ARBA" id="ARBA00024036"/>
    </source>
</evidence>
<dbReference type="AlphaFoldDB" id="A0A1Y5EBW4"/>
<name>A0A1Y5EBW4_COLPS</name>
<dbReference type="InterPro" id="IPR019591">
    <property type="entry name" value="Mrp/NBP35_ATP-bd"/>
</dbReference>
<evidence type="ECO:0000256" key="5">
    <source>
        <dbReference type="ARBA" id="ARBA00023014"/>
    </source>
</evidence>
<comment type="caution">
    <text evidence="8">The sequence shown here is derived from an EMBL/GenBank/DDBJ whole genome shotgun (WGS) entry which is preliminary data.</text>
</comment>
<proteinExistence type="inferred from homology"/>
<dbReference type="InterPro" id="IPR027417">
    <property type="entry name" value="P-loop_NTPase"/>
</dbReference>
<keyword evidence="7" id="KW-0378">Hydrolase</keyword>
<dbReference type="InterPro" id="IPR044304">
    <property type="entry name" value="NUBPL-like"/>
</dbReference>
<dbReference type="GO" id="GO:0005829">
    <property type="term" value="C:cytosol"/>
    <property type="evidence" value="ECO:0007669"/>
    <property type="project" value="TreeGrafter"/>
</dbReference>
<sequence length="394" mass="42237">MTIFGKIFSKKTPKTGVISNGEALNASEIEQLIKDSLSHYISDNFPQGVLAVCQQLTITQSNKLNKKITVNLIMPFVCQGELDLVAQTLSENLERPVKIEIALAIKPVRQFSLGNDKNKAEQDSIQGKVANIIAIASGKGGVGKSTTTVNLAYALMCEGARVGILDADIYGPSIPSMLGLKNEKPSSSDGKLMTPLDAKGLSAMSIGFLVDEADATVWRGPMASSAFNQLLNETDWPELDYLLIDMPPGTGDIQLTLAQKVPVAAAVIVTTPQDIALIDAVKGIAMFDKVKVPVLGIVENMSYHLCENCGHQSHIFGEAGGEHMAQDHETKLLGQLPLDIAIRQDADFGESDIIENSAGEIANHYRKIARNISAQLFLQCDTASPLTATVAHKA</sequence>
<evidence type="ECO:0000313" key="8">
    <source>
        <dbReference type="EMBL" id="OUR78694.1"/>
    </source>
</evidence>
<keyword evidence="3 7" id="KW-0067">ATP-binding</keyword>
<comment type="subunit">
    <text evidence="7">Homodimer.</text>
</comment>
<evidence type="ECO:0000256" key="2">
    <source>
        <dbReference type="ARBA" id="ARBA00022741"/>
    </source>
</evidence>
<dbReference type="Gene3D" id="3.40.50.300">
    <property type="entry name" value="P-loop containing nucleotide triphosphate hydrolases"/>
    <property type="match status" value="1"/>
</dbReference>
<dbReference type="Pfam" id="PF10609">
    <property type="entry name" value="ParA"/>
    <property type="match status" value="1"/>
</dbReference>
<feature type="binding site" evidence="7">
    <location>
        <begin position="138"/>
        <end position="145"/>
    </location>
    <ligand>
        <name>ATP</name>
        <dbReference type="ChEBI" id="CHEBI:30616"/>
    </ligand>
</feature>
<evidence type="ECO:0000256" key="4">
    <source>
        <dbReference type="ARBA" id="ARBA00023004"/>
    </source>
</evidence>
<keyword evidence="5 7" id="KW-0411">Iron-sulfur</keyword>
<dbReference type="GO" id="GO:0140663">
    <property type="term" value="F:ATP-dependent FeS chaperone activity"/>
    <property type="evidence" value="ECO:0007669"/>
    <property type="project" value="InterPro"/>
</dbReference>
<protein>
    <recommendedName>
        <fullName evidence="7">Iron-sulfur cluster carrier protein</fullName>
    </recommendedName>
</protein>
<reference evidence="9" key="1">
    <citation type="journal article" date="2017" name="Proc. Natl. Acad. Sci. U.S.A.">
        <title>Simulation of Deepwater Horizon oil plume reveals substrate specialization within a complex community of hydrocarbon degraders.</title>
        <authorList>
            <person name="Hu P."/>
            <person name="Dubinsky E.A."/>
            <person name="Probst A.J."/>
            <person name="Wang J."/>
            <person name="Sieber C.M.K."/>
            <person name="Tom L.M."/>
            <person name="Gardinali P."/>
            <person name="Banfield J.F."/>
            <person name="Atlas R.M."/>
            <person name="Andersen G.L."/>
        </authorList>
    </citation>
    <scope>NUCLEOTIDE SEQUENCE [LARGE SCALE GENOMIC DNA]</scope>
</reference>
<dbReference type="InterPro" id="IPR033756">
    <property type="entry name" value="YlxH/NBP35"/>
</dbReference>
<dbReference type="HAMAP" id="MF_02040">
    <property type="entry name" value="Mrp_NBP35"/>
    <property type="match status" value="1"/>
</dbReference>
<dbReference type="NCBIfam" id="NF008669">
    <property type="entry name" value="PRK11670.1"/>
    <property type="match status" value="1"/>
</dbReference>
<dbReference type="SUPFAM" id="SSF52540">
    <property type="entry name" value="P-loop containing nucleoside triphosphate hydrolases"/>
    <property type="match status" value="1"/>
</dbReference>
<keyword evidence="1 7" id="KW-0479">Metal-binding</keyword>